<feature type="transmembrane region" description="Helical" evidence="1">
    <location>
        <begin position="28"/>
        <end position="48"/>
    </location>
</feature>
<accession>A0A2R6A9Y9</accession>
<comment type="caution">
    <text evidence="2">The sequence shown here is derived from an EMBL/GenBank/DDBJ whole genome shotgun (WGS) entry which is preliminary data.</text>
</comment>
<keyword evidence="1" id="KW-0812">Transmembrane</keyword>
<dbReference type="Proteomes" id="UP000240880">
    <property type="component" value="Unassembled WGS sequence"/>
</dbReference>
<evidence type="ECO:0000313" key="2">
    <source>
        <dbReference type="EMBL" id="PSN83093.1"/>
    </source>
</evidence>
<proteinExistence type="predicted"/>
<evidence type="ECO:0000313" key="3">
    <source>
        <dbReference type="Proteomes" id="UP000240880"/>
    </source>
</evidence>
<keyword evidence="1" id="KW-1133">Transmembrane helix</keyword>
<protein>
    <recommendedName>
        <fullName evidence="4">Major facilitator superfamily (MFS) profile domain-containing protein</fullName>
    </recommendedName>
</protein>
<reference evidence="2 3" key="1">
    <citation type="submission" date="2017-04" db="EMBL/GenBank/DDBJ databases">
        <title>Novel microbial lineages endemic to geothermal iron-oxide mats fill important gaps in the evolutionary history of Archaea.</title>
        <authorList>
            <person name="Jay Z.J."/>
            <person name="Beam J.P."/>
            <person name="Dlakic M."/>
            <person name="Rusch D.B."/>
            <person name="Kozubal M.A."/>
            <person name="Inskeep W.P."/>
        </authorList>
    </citation>
    <scope>NUCLEOTIDE SEQUENCE [LARGE SCALE GENOMIC DNA]</scope>
    <source>
        <strain evidence="2">OSP_D</strain>
    </source>
</reference>
<evidence type="ECO:0000256" key="1">
    <source>
        <dbReference type="SAM" id="Phobius"/>
    </source>
</evidence>
<feature type="transmembrane region" description="Helical" evidence="1">
    <location>
        <begin position="54"/>
        <end position="75"/>
    </location>
</feature>
<feature type="transmembrane region" description="Helical" evidence="1">
    <location>
        <begin position="114"/>
        <end position="132"/>
    </location>
</feature>
<evidence type="ECO:0008006" key="4">
    <source>
        <dbReference type="Google" id="ProtNLM"/>
    </source>
</evidence>
<feature type="transmembrane region" description="Helical" evidence="1">
    <location>
        <begin position="87"/>
        <end position="108"/>
    </location>
</feature>
<organism evidence="2 3">
    <name type="scientific">Candidatus Marsarchaeota G1 archaeon OSP_D</name>
    <dbReference type="NCBI Taxonomy" id="1978155"/>
    <lineage>
        <taxon>Archaea</taxon>
        <taxon>Candidatus Marsarchaeota</taxon>
        <taxon>Candidatus Marsarchaeota group 1</taxon>
    </lineage>
</organism>
<name>A0A2R6A9Y9_9ARCH</name>
<sequence>MSSQSTIESVTKPNTKENKAQSDSFRRLVMVELYTLLIELISGVYMFISGVSLIPVVVHSVFGVVAGVIGVLLVFRSLKLGKNTRNFCVIGFLFVVIAGIAGALFVASGYTVDAYSYLMAASFVISGAFYSFTLSAR</sequence>
<dbReference type="AlphaFoldDB" id="A0A2R6A9Y9"/>
<dbReference type="EMBL" id="NEXC01000037">
    <property type="protein sequence ID" value="PSN83093.1"/>
    <property type="molecule type" value="Genomic_DNA"/>
</dbReference>
<keyword evidence="1" id="KW-0472">Membrane</keyword>
<gene>
    <name evidence="2" type="ORF">B9Q01_05995</name>
</gene>